<dbReference type="SUPFAM" id="SSF82693">
    <property type="entry name" value="Multidrug efflux transporter AcrB pore domain, PN1, PN2, PC1 and PC2 subdomains"/>
    <property type="match status" value="2"/>
</dbReference>
<dbReference type="PANTHER" id="PTHR32063:SF0">
    <property type="entry name" value="SWARMING MOTILITY PROTEIN SWRC"/>
    <property type="match status" value="1"/>
</dbReference>
<dbReference type="AlphaFoldDB" id="A0A2M9XFU7"/>
<protein>
    <submittedName>
        <fullName evidence="2">Acriflavin resistance protein</fullName>
    </submittedName>
</protein>
<keyword evidence="1" id="KW-0472">Membrane</keyword>
<feature type="transmembrane region" description="Helical" evidence="1">
    <location>
        <begin position="329"/>
        <end position="348"/>
    </location>
</feature>
<dbReference type="SUPFAM" id="SSF82866">
    <property type="entry name" value="Multidrug efflux transporter AcrB transmembrane domain"/>
    <property type="match status" value="1"/>
</dbReference>
<dbReference type="Gene3D" id="3.30.70.1320">
    <property type="entry name" value="Multidrug efflux transporter AcrB pore domain like"/>
    <property type="match status" value="1"/>
</dbReference>
<reference evidence="2 3" key="1">
    <citation type="submission" date="2017-07" db="EMBL/GenBank/DDBJ databases">
        <title>Leptospira spp. isolated from tropical soils.</title>
        <authorList>
            <person name="Thibeaux R."/>
            <person name="Iraola G."/>
            <person name="Ferres I."/>
            <person name="Bierque E."/>
            <person name="Girault D."/>
            <person name="Soupe-Gilbert M.-E."/>
            <person name="Picardeau M."/>
            <person name="Goarant C."/>
        </authorList>
    </citation>
    <scope>NUCLEOTIDE SEQUENCE [LARGE SCALE GENOMIC DNA]</scope>
    <source>
        <strain evidence="2 3">MCA1-C-A1</strain>
    </source>
</reference>
<feature type="transmembrane region" description="Helical" evidence="1">
    <location>
        <begin position="386"/>
        <end position="406"/>
    </location>
</feature>
<evidence type="ECO:0000313" key="2">
    <source>
        <dbReference type="EMBL" id="PJZ26547.1"/>
    </source>
</evidence>
<dbReference type="RefSeq" id="WP_100705373.1">
    <property type="nucleotide sequence ID" value="NZ_NPDL01000002.1"/>
</dbReference>
<evidence type="ECO:0000313" key="3">
    <source>
        <dbReference type="Proteomes" id="UP000232196"/>
    </source>
</evidence>
<feature type="transmembrane region" description="Helical" evidence="1">
    <location>
        <begin position="910"/>
        <end position="928"/>
    </location>
</feature>
<feature type="transmembrane region" description="Helical" evidence="1">
    <location>
        <begin position="851"/>
        <end position="873"/>
    </location>
</feature>
<feature type="transmembrane region" description="Helical" evidence="1">
    <location>
        <begin position="418"/>
        <end position="438"/>
    </location>
</feature>
<feature type="transmembrane region" description="Helical" evidence="1">
    <location>
        <begin position="450"/>
        <end position="472"/>
    </location>
</feature>
<sequence length="977" mass="110765">MTDLKVFFREHILSMSMLFSGFLLFGFLAFFQVPITLFPTMEYPGLTISVEYPGADVLLVEELLTVPLEEAVSGVGGIEEIRSYAERGKTEINLEFRKGINIDLKSLEIRERIDMVSSNFPREVHKPLVLQYDPDQRPVMILSVESQKFDFAILRSIADNEVRRYLENVEGVSKISSSGGKVREVLIGCDLQKLRAYGLGLEDIQEAVQHNNKDASIGAVEKSGRKVQLKVFGKYSSLRDLQKQPFHSKELGRIFFLEDFAEVSFAYRDEESSSRINGKETVSVFVYKSSLGNTLQIASSIRQKLEELVLPDVHFNVVYDQSESIRKTYQNIIICFFVGALLLGGFWYWRRRRGRDENYITLFCQLPLNFFLVEFVLFISKIDFDIVIACSVIVGFALWLIVYQSLSKDEGVFSLQNTIGDFFSLVVIVLSLCLPLYYLDPDTGQSTMRLGLFIVLYLSCSYFLFLPLHFVIGRIRALLIGSYVSVPDFYKNSDVLNSNFSSPFRFNWNVSERVFWGLYIIVLLFGLFRLVKSEKELFYSIENKRILGFVEFPSGFNFPQTNEVVKKVESKIAEAEGFAEITSKIDPGHAFLVITIDESKIDGDKFIQNVRASIGDISPAFCYFSRESENSKFKDIRIDILGDDLDKLDELAKNAAGKASKIPGVGDVVLNYKSPRDELELSLNNNKASGASLNNAEIAGFLKTAIQGSVISKYVEDHRELDIRLRALKEFRNSKQSLERFVVKNQVGKYVPIPEVTTQKESHSPTKVFRKNKKRVLSFSLRLTSGSYISVKSNIVQELEKDLPENYYIEPGRSMEKIWETENRLYGVICFSLVLIYMVLASYFESFKEPFAVLFTAVLPFFITLSAMSLVFGTLSLPIYLGLLLTISISCFHVMRILKTGEAIGSGFRKRSAIFGILALCIPQIVFAREGGRFLMEFELTIIVGYSCSLFITTKALPYILSGPPRLVLRQAQDGSP</sequence>
<keyword evidence="1" id="KW-0812">Transmembrane</keyword>
<dbReference type="SUPFAM" id="SSF82714">
    <property type="entry name" value="Multidrug efflux transporter AcrB TolC docking domain, DN and DC subdomains"/>
    <property type="match status" value="2"/>
</dbReference>
<dbReference type="Gene3D" id="1.20.1640.10">
    <property type="entry name" value="Multidrug efflux transporter AcrB transmembrane domain"/>
    <property type="match status" value="3"/>
</dbReference>
<gene>
    <name evidence="2" type="ORF">CH357_03360</name>
</gene>
<comment type="caution">
    <text evidence="2">The sequence shown here is derived from an EMBL/GenBank/DDBJ whole genome shotgun (WGS) entry which is preliminary data.</text>
</comment>
<feature type="transmembrane region" description="Helical" evidence="1">
    <location>
        <begin position="825"/>
        <end position="844"/>
    </location>
</feature>
<keyword evidence="3" id="KW-1185">Reference proteome</keyword>
<name>A0A2M9XFU7_9LEPT</name>
<feature type="transmembrane region" description="Helical" evidence="1">
    <location>
        <begin position="514"/>
        <end position="531"/>
    </location>
</feature>
<dbReference type="GO" id="GO:0042910">
    <property type="term" value="F:xenobiotic transmembrane transporter activity"/>
    <property type="evidence" value="ECO:0007669"/>
    <property type="project" value="TreeGrafter"/>
</dbReference>
<proteinExistence type="predicted"/>
<feature type="transmembrane region" description="Helical" evidence="1">
    <location>
        <begin position="879"/>
        <end position="898"/>
    </location>
</feature>
<dbReference type="PANTHER" id="PTHR32063">
    <property type="match status" value="1"/>
</dbReference>
<dbReference type="InterPro" id="IPR027463">
    <property type="entry name" value="AcrB_DN_DC_subdom"/>
</dbReference>
<dbReference type="GO" id="GO:0005886">
    <property type="term" value="C:plasma membrane"/>
    <property type="evidence" value="ECO:0007669"/>
    <property type="project" value="TreeGrafter"/>
</dbReference>
<evidence type="ECO:0000256" key="1">
    <source>
        <dbReference type="SAM" id="Phobius"/>
    </source>
</evidence>
<dbReference type="Gene3D" id="3.30.70.1440">
    <property type="entry name" value="Multidrug efflux transporter AcrB pore domain"/>
    <property type="match status" value="1"/>
</dbReference>
<dbReference type="InterPro" id="IPR001036">
    <property type="entry name" value="Acrflvin-R"/>
</dbReference>
<dbReference type="Proteomes" id="UP000232196">
    <property type="component" value="Unassembled WGS sequence"/>
</dbReference>
<feature type="transmembrane region" description="Helical" evidence="1">
    <location>
        <begin position="360"/>
        <end position="380"/>
    </location>
</feature>
<dbReference type="Gene3D" id="3.30.2090.10">
    <property type="entry name" value="Multidrug efflux transporter AcrB TolC docking domain, DN and DC subdomains"/>
    <property type="match status" value="2"/>
</dbReference>
<organism evidence="2 3">
    <name type="scientific">Leptospira hartskeerlii</name>
    <dbReference type="NCBI Taxonomy" id="2023177"/>
    <lineage>
        <taxon>Bacteria</taxon>
        <taxon>Pseudomonadati</taxon>
        <taxon>Spirochaetota</taxon>
        <taxon>Spirochaetia</taxon>
        <taxon>Leptospirales</taxon>
        <taxon>Leptospiraceae</taxon>
        <taxon>Leptospira</taxon>
    </lineage>
</organism>
<accession>A0A2M9XFU7</accession>
<dbReference type="OrthoDB" id="312106at2"/>
<dbReference type="PRINTS" id="PR00702">
    <property type="entry name" value="ACRIFLAVINRP"/>
</dbReference>
<dbReference type="EMBL" id="NPDN01000002">
    <property type="protein sequence ID" value="PJZ26547.1"/>
    <property type="molecule type" value="Genomic_DNA"/>
</dbReference>
<dbReference type="Gene3D" id="3.30.70.1430">
    <property type="entry name" value="Multidrug efflux transporter AcrB pore domain"/>
    <property type="match status" value="2"/>
</dbReference>
<keyword evidence="1" id="KW-1133">Transmembrane helix</keyword>
<feature type="transmembrane region" description="Helical" evidence="1">
    <location>
        <begin position="12"/>
        <end position="31"/>
    </location>
</feature>
<feature type="transmembrane region" description="Helical" evidence="1">
    <location>
        <begin position="940"/>
        <end position="961"/>
    </location>
</feature>
<dbReference type="Pfam" id="PF00873">
    <property type="entry name" value="ACR_tran"/>
    <property type="match status" value="2"/>
</dbReference>